<evidence type="ECO:0000256" key="2">
    <source>
        <dbReference type="ARBA" id="ARBA00022448"/>
    </source>
</evidence>
<feature type="transmembrane region" description="Helical" evidence="6">
    <location>
        <begin position="89"/>
        <end position="109"/>
    </location>
</feature>
<dbReference type="Proteomes" id="UP000886595">
    <property type="component" value="Unassembled WGS sequence"/>
</dbReference>
<organism evidence="7 8">
    <name type="scientific">Brassica carinata</name>
    <name type="common">Ethiopian mustard</name>
    <name type="synonym">Abyssinian cabbage</name>
    <dbReference type="NCBI Taxonomy" id="52824"/>
    <lineage>
        <taxon>Eukaryota</taxon>
        <taxon>Viridiplantae</taxon>
        <taxon>Streptophyta</taxon>
        <taxon>Embryophyta</taxon>
        <taxon>Tracheophyta</taxon>
        <taxon>Spermatophyta</taxon>
        <taxon>Magnoliopsida</taxon>
        <taxon>eudicotyledons</taxon>
        <taxon>Gunneridae</taxon>
        <taxon>Pentapetalae</taxon>
        <taxon>rosids</taxon>
        <taxon>malvids</taxon>
        <taxon>Brassicales</taxon>
        <taxon>Brassicaceae</taxon>
        <taxon>Brassiceae</taxon>
        <taxon>Brassica</taxon>
    </lineage>
</organism>
<comment type="caution">
    <text evidence="7">The sequence shown here is derived from an EMBL/GenBank/DDBJ whole genome shotgun (WGS) entry which is preliminary data.</text>
</comment>
<name>A0A8X7S2A0_BRACI</name>
<evidence type="ECO:0000313" key="8">
    <source>
        <dbReference type="Proteomes" id="UP000886595"/>
    </source>
</evidence>
<dbReference type="AlphaFoldDB" id="A0A8X7S2A0"/>
<accession>A0A8X7S2A0</accession>
<reference evidence="7 8" key="1">
    <citation type="submission" date="2020-02" db="EMBL/GenBank/DDBJ databases">
        <authorList>
            <person name="Ma Q."/>
            <person name="Huang Y."/>
            <person name="Song X."/>
            <person name="Pei D."/>
        </authorList>
    </citation>
    <scope>NUCLEOTIDE SEQUENCE [LARGE SCALE GENOMIC DNA]</scope>
    <source>
        <strain evidence="7">Sxm20200214</strain>
        <tissue evidence="7">Leaf</tissue>
    </source>
</reference>
<keyword evidence="5 6" id="KW-0472">Membrane</keyword>
<proteinExistence type="predicted"/>
<gene>
    <name evidence="7" type="ORF">Bca52824_034683</name>
</gene>
<dbReference type="GO" id="GO:0016020">
    <property type="term" value="C:membrane"/>
    <property type="evidence" value="ECO:0007669"/>
    <property type="project" value="UniProtKB-SubCell"/>
</dbReference>
<keyword evidence="3 6" id="KW-0812">Transmembrane</keyword>
<dbReference type="OrthoDB" id="419616at2759"/>
<feature type="transmembrane region" description="Helical" evidence="6">
    <location>
        <begin position="129"/>
        <end position="153"/>
    </location>
</feature>
<protein>
    <submittedName>
        <fullName evidence="7">Uncharacterized protein</fullName>
    </submittedName>
</protein>
<dbReference type="EMBL" id="JAAMPC010000008">
    <property type="protein sequence ID" value="KAG2298211.1"/>
    <property type="molecule type" value="Genomic_DNA"/>
</dbReference>
<dbReference type="PANTHER" id="PTHR23504:SF95">
    <property type="entry name" value="MAJOR FACILITATOR SUPERFAMILY PROTEIN"/>
    <property type="match status" value="1"/>
</dbReference>
<evidence type="ECO:0000256" key="6">
    <source>
        <dbReference type="SAM" id="Phobius"/>
    </source>
</evidence>
<evidence type="ECO:0000256" key="1">
    <source>
        <dbReference type="ARBA" id="ARBA00004141"/>
    </source>
</evidence>
<evidence type="ECO:0000256" key="3">
    <source>
        <dbReference type="ARBA" id="ARBA00022692"/>
    </source>
</evidence>
<feature type="transmembrane region" description="Helical" evidence="6">
    <location>
        <begin position="20"/>
        <end position="37"/>
    </location>
</feature>
<dbReference type="PANTHER" id="PTHR23504">
    <property type="entry name" value="MAJOR FACILITATOR SUPERFAMILY DOMAIN-CONTAINING PROTEIN 10"/>
    <property type="match status" value="1"/>
</dbReference>
<comment type="subcellular location">
    <subcellularLocation>
        <location evidence="1">Membrane</location>
        <topology evidence="1">Multi-pass membrane protein</topology>
    </subcellularLocation>
</comment>
<keyword evidence="8" id="KW-1185">Reference proteome</keyword>
<keyword evidence="4 6" id="KW-1133">Transmembrane helix</keyword>
<evidence type="ECO:0000256" key="4">
    <source>
        <dbReference type="ARBA" id="ARBA00022989"/>
    </source>
</evidence>
<evidence type="ECO:0000256" key="5">
    <source>
        <dbReference type="ARBA" id="ARBA00023136"/>
    </source>
</evidence>
<keyword evidence="2" id="KW-0813">Transport</keyword>
<sequence>MEKGYTFFLPVLHNQDSDSFGSAISFLVGLLYMRVFLKERLNNDEVCDHHQDDHASSDVTMLAEPVLNDTAIKTSVFNKKQSSLKDMIFLMKTSTIFVQALVVTSFSSFSDSGMQRVNVFLMQMAIVSISWAPWVPYLTTVLVPGTIIVMPLVCGIASRQVGPCEQGKVQECISRVKSFVKVAAPFVFSPLTAFYASPCLRYGHITLHEYCDSIV</sequence>
<evidence type="ECO:0000313" key="7">
    <source>
        <dbReference type="EMBL" id="KAG2298211.1"/>
    </source>
</evidence>